<dbReference type="RefSeq" id="XP_014479636.1">
    <property type="nucleotide sequence ID" value="XM_014624150.1"/>
</dbReference>
<dbReference type="AlphaFoldDB" id="A0A6P3XMF0"/>
<dbReference type="Proteomes" id="UP000515204">
    <property type="component" value="Unplaced"/>
</dbReference>
<evidence type="ECO:0000313" key="9">
    <source>
        <dbReference type="Proteomes" id="UP000515204"/>
    </source>
</evidence>
<dbReference type="GO" id="GO:0005681">
    <property type="term" value="C:spliceosomal complex"/>
    <property type="evidence" value="ECO:0007669"/>
    <property type="project" value="UniProtKB-KW"/>
</dbReference>
<dbReference type="GO" id="GO:0006397">
    <property type="term" value="P:mRNA processing"/>
    <property type="evidence" value="ECO:0007669"/>
    <property type="project" value="UniProtKB-KW"/>
</dbReference>
<sequence>MSDRNKERDAGASTTGPTRNRRTYGHARTHGQTPDEARTAAATVRIRAAATTTEIMAEKKCTITHMPHHVQQKLCQARPPYRQGKRLTAVKVYTINDESQHLLICGVPKIKLGEEVKKLIYPYGDVKAIQLVTEYPSEEFTETYHIHYARIQSARIAKRFIDNKNFFGGLLHVFYVPELETLPETKAKLAQRRKDVITRIKRNQADTSNPEVDKFVPTKQYHRKKKTPALPLTQERVQYCYPEETLSSICNGIPQNIDPRPISEPSLPVDWYSSYSNNQTGEASLSAPYRPTEAVIEAGSSRSSGSPNVRKRNYKGQLVSDNVKVKVTRPRLIDTRNIARLNSTEKTDVFCNVKKVDSGITVKLLERPDNERKKIVIKNPNVTHLIQPSEDLQHSIKMAKSHIRAAMQKIFQ</sequence>
<reference evidence="10" key="1">
    <citation type="submission" date="2025-08" db="UniProtKB">
        <authorList>
            <consortium name="RefSeq"/>
        </authorList>
    </citation>
    <scope>IDENTIFICATION</scope>
</reference>
<keyword evidence="9" id="KW-1185">Reference proteome</keyword>
<dbReference type="CDD" id="cd12442">
    <property type="entry name" value="RRM_RBM48"/>
    <property type="match status" value="1"/>
</dbReference>
<accession>A0A6P3XMF0</accession>
<dbReference type="GO" id="GO:0008380">
    <property type="term" value="P:RNA splicing"/>
    <property type="evidence" value="ECO:0007669"/>
    <property type="project" value="UniProtKB-KW"/>
</dbReference>
<dbReference type="KEGG" id="dqu:106746957"/>
<keyword evidence="4" id="KW-0747">Spliceosome</keyword>
<dbReference type="SUPFAM" id="SSF54928">
    <property type="entry name" value="RNA-binding domain, RBD"/>
    <property type="match status" value="1"/>
</dbReference>
<name>A0A6P3XMF0_DINQU</name>
<feature type="compositionally biased region" description="Basic residues" evidence="8">
    <location>
        <begin position="19"/>
        <end position="29"/>
    </location>
</feature>
<dbReference type="PANTHER" id="PTHR20957:SF0">
    <property type="entry name" value="RNA-BINDING PROTEIN 48"/>
    <property type="match status" value="1"/>
</dbReference>
<dbReference type="GO" id="GO:0005654">
    <property type="term" value="C:nucleoplasm"/>
    <property type="evidence" value="ECO:0007669"/>
    <property type="project" value="TreeGrafter"/>
</dbReference>
<keyword evidence="6" id="KW-0508">mRNA splicing</keyword>
<evidence type="ECO:0000256" key="2">
    <source>
        <dbReference type="ARBA" id="ARBA00015189"/>
    </source>
</evidence>
<keyword evidence="3" id="KW-0507">mRNA processing</keyword>
<comment type="similarity">
    <text evidence="1">Belongs to the RBM48 family.</text>
</comment>
<evidence type="ECO:0000256" key="3">
    <source>
        <dbReference type="ARBA" id="ARBA00022664"/>
    </source>
</evidence>
<dbReference type="InterPro" id="IPR034264">
    <property type="entry name" value="RBM48_RRM"/>
</dbReference>
<evidence type="ECO:0000256" key="7">
    <source>
        <dbReference type="ARBA" id="ARBA00035004"/>
    </source>
</evidence>
<gene>
    <name evidence="10" type="primary">LOC106746957</name>
</gene>
<evidence type="ECO:0000256" key="1">
    <source>
        <dbReference type="ARBA" id="ARBA00006938"/>
    </source>
</evidence>
<dbReference type="PANTHER" id="PTHR20957">
    <property type="entry name" value="RNA-BINDING PROTEIN 48"/>
    <property type="match status" value="1"/>
</dbReference>
<comment type="function">
    <text evidence="7">As a component of the minor spliceosome, involved in the splicing of U12-type introns in pre-mRNAs.</text>
</comment>
<proteinExistence type="inferred from homology"/>
<feature type="compositionally biased region" description="Basic and acidic residues" evidence="8">
    <location>
        <begin position="1"/>
        <end position="10"/>
    </location>
</feature>
<evidence type="ECO:0000313" key="10">
    <source>
        <dbReference type="RefSeq" id="XP_014479636.1"/>
    </source>
</evidence>
<evidence type="ECO:0000256" key="5">
    <source>
        <dbReference type="ARBA" id="ARBA00022884"/>
    </source>
</evidence>
<dbReference type="GO" id="GO:0003723">
    <property type="term" value="F:RNA binding"/>
    <property type="evidence" value="ECO:0007669"/>
    <property type="project" value="UniProtKB-KW"/>
</dbReference>
<protein>
    <recommendedName>
        <fullName evidence="2">RNA-binding protein 48</fullName>
    </recommendedName>
</protein>
<dbReference type="InterPro" id="IPR035979">
    <property type="entry name" value="RBD_domain_sf"/>
</dbReference>
<feature type="region of interest" description="Disordered" evidence="8">
    <location>
        <begin position="1"/>
        <end position="38"/>
    </location>
</feature>
<evidence type="ECO:0000256" key="6">
    <source>
        <dbReference type="ARBA" id="ARBA00023187"/>
    </source>
</evidence>
<evidence type="ECO:0000256" key="8">
    <source>
        <dbReference type="SAM" id="MobiDB-lite"/>
    </source>
</evidence>
<dbReference type="GeneID" id="106746957"/>
<dbReference type="InterPro" id="IPR039599">
    <property type="entry name" value="RBM48"/>
</dbReference>
<keyword evidence="5" id="KW-0694">RNA-binding</keyword>
<dbReference type="OrthoDB" id="78358at2759"/>
<organism evidence="9 10">
    <name type="scientific">Dinoponera quadriceps</name>
    <name type="common">South American ant</name>
    <dbReference type="NCBI Taxonomy" id="609295"/>
    <lineage>
        <taxon>Eukaryota</taxon>
        <taxon>Metazoa</taxon>
        <taxon>Ecdysozoa</taxon>
        <taxon>Arthropoda</taxon>
        <taxon>Hexapoda</taxon>
        <taxon>Insecta</taxon>
        <taxon>Pterygota</taxon>
        <taxon>Neoptera</taxon>
        <taxon>Endopterygota</taxon>
        <taxon>Hymenoptera</taxon>
        <taxon>Apocrita</taxon>
        <taxon>Aculeata</taxon>
        <taxon>Formicoidea</taxon>
        <taxon>Formicidae</taxon>
        <taxon>Ponerinae</taxon>
        <taxon>Ponerini</taxon>
        <taxon>Dinoponera</taxon>
    </lineage>
</organism>
<evidence type="ECO:0000256" key="4">
    <source>
        <dbReference type="ARBA" id="ARBA00022728"/>
    </source>
</evidence>